<dbReference type="PROSITE" id="PS50977">
    <property type="entry name" value="HTH_TETR_2"/>
    <property type="match status" value="1"/>
</dbReference>
<dbReference type="SUPFAM" id="SSF46689">
    <property type="entry name" value="Homeodomain-like"/>
    <property type="match status" value="1"/>
</dbReference>
<dbReference type="Pfam" id="PF00440">
    <property type="entry name" value="TetR_N"/>
    <property type="match status" value="1"/>
</dbReference>
<proteinExistence type="predicted"/>
<keyword evidence="6" id="KW-1185">Reference proteome</keyword>
<gene>
    <name evidence="5" type="ORF">HXA33_20040</name>
</gene>
<evidence type="ECO:0000256" key="3">
    <source>
        <dbReference type="PROSITE-ProRule" id="PRU00335"/>
    </source>
</evidence>
<dbReference type="GO" id="GO:0003677">
    <property type="term" value="F:DNA binding"/>
    <property type="evidence" value="ECO:0007669"/>
    <property type="project" value="UniProtKB-UniRule"/>
</dbReference>
<name>A0A9Q4G0S2_SALAG</name>
<organism evidence="5 6">
    <name type="scientific">Salipaludibacillus agaradhaerens</name>
    <name type="common">Bacillus agaradhaerens</name>
    <dbReference type="NCBI Taxonomy" id="76935"/>
    <lineage>
        <taxon>Bacteria</taxon>
        <taxon>Bacillati</taxon>
        <taxon>Bacillota</taxon>
        <taxon>Bacilli</taxon>
        <taxon>Bacillales</taxon>
        <taxon>Bacillaceae</taxon>
    </lineage>
</organism>
<protein>
    <submittedName>
        <fullName evidence="5">TetR family transcriptional regulator</fullName>
    </submittedName>
</protein>
<dbReference type="InterPro" id="IPR023772">
    <property type="entry name" value="DNA-bd_HTH_TetR-type_CS"/>
</dbReference>
<evidence type="ECO:0000313" key="6">
    <source>
        <dbReference type="Proteomes" id="UP001057753"/>
    </source>
</evidence>
<dbReference type="InterPro" id="IPR036271">
    <property type="entry name" value="Tet_transcr_reg_TetR-rel_C_sf"/>
</dbReference>
<dbReference type="PANTHER" id="PTHR43479">
    <property type="entry name" value="ACREF/ENVCD OPERON REPRESSOR-RELATED"/>
    <property type="match status" value="1"/>
</dbReference>
<dbReference type="PRINTS" id="PR00455">
    <property type="entry name" value="HTHTETR"/>
</dbReference>
<dbReference type="PROSITE" id="PS01081">
    <property type="entry name" value="HTH_TETR_1"/>
    <property type="match status" value="1"/>
</dbReference>
<dbReference type="InterPro" id="IPR041603">
    <property type="entry name" value="YvdT_C"/>
</dbReference>
<dbReference type="InterPro" id="IPR050624">
    <property type="entry name" value="HTH-type_Tx_Regulator"/>
</dbReference>
<evidence type="ECO:0000313" key="5">
    <source>
        <dbReference type="EMBL" id="MCR6098806.1"/>
    </source>
</evidence>
<keyword evidence="1" id="KW-0678">Repressor</keyword>
<keyword evidence="2 3" id="KW-0238">DNA-binding</keyword>
<accession>A0A9Q4G0S2</accession>
<sequence length="195" mass="22287">MRQQTNKYDLLIEAALNVMKEKGFEKASVSQIVKEAGVAQGTFYLYFESKSAVVPAIAEKMLSALLTEIKKRHVERDSIFDTIEMIVDVTFDITEEYHELILFCYSGLAYYDSFGRWEEIYQPYYHWLEDQLVNAQTKGTIKSTIRLSSLAKMIINVIETSAETYVLANQSTEAIDTTKNEITTFVKSAMTDCHS</sequence>
<evidence type="ECO:0000256" key="1">
    <source>
        <dbReference type="ARBA" id="ARBA00022491"/>
    </source>
</evidence>
<dbReference type="Pfam" id="PF17934">
    <property type="entry name" value="TetR_C_26"/>
    <property type="match status" value="1"/>
</dbReference>
<feature type="DNA-binding region" description="H-T-H motif" evidence="3">
    <location>
        <begin position="28"/>
        <end position="47"/>
    </location>
</feature>
<dbReference type="InterPro" id="IPR001647">
    <property type="entry name" value="HTH_TetR"/>
</dbReference>
<dbReference type="PANTHER" id="PTHR43479:SF8">
    <property type="entry name" value="TRANSCRIPTIONAL REGULATOR, TETR FAMILY"/>
    <property type="match status" value="1"/>
</dbReference>
<feature type="domain" description="HTH tetR-type" evidence="4">
    <location>
        <begin position="5"/>
        <end position="65"/>
    </location>
</feature>
<dbReference type="SUPFAM" id="SSF48498">
    <property type="entry name" value="Tetracyclin repressor-like, C-terminal domain"/>
    <property type="match status" value="1"/>
</dbReference>
<comment type="caution">
    <text evidence="5">The sequence shown here is derived from an EMBL/GenBank/DDBJ whole genome shotgun (WGS) entry which is preliminary data.</text>
</comment>
<evidence type="ECO:0000256" key="2">
    <source>
        <dbReference type="ARBA" id="ARBA00023125"/>
    </source>
</evidence>
<dbReference type="InterPro" id="IPR009057">
    <property type="entry name" value="Homeodomain-like_sf"/>
</dbReference>
<dbReference type="EMBL" id="JABXYM010000002">
    <property type="protein sequence ID" value="MCR6098806.1"/>
    <property type="molecule type" value="Genomic_DNA"/>
</dbReference>
<reference evidence="5" key="1">
    <citation type="submission" date="2020-06" db="EMBL/GenBank/DDBJ databases">
        <title>Insight into the genomes of haloalkaliphilic bacilli from Kenyan soda lakes.</title>
        <authorList>
            <person name="Mwirichia R."/>
            <person name="Villamizar G.C."/>
            <person name="Poehlein A."/>
            <person name="Mugweru J."/>
            <person name="Kipnyargis A."/>
            <person name="Kiplimo D."/>
            <person name="Orwa P."/>
            <person name="Daniel R."/>
        </authorList>
    </citation>
    <scope>NUCLEOTIDE SEQUENCE</scope>
    <source>
        <strain evidence="5">B1096_S55</strain>
    </source>
</reference>
<dbReference type="AlphaFoldDB" id="A0A9Q4G0S2"/>
<evidence type="ECO:0000259" key="4">
    <source>
        <dbReference type="PROSITE" id="PS50977"/>
    </source>
</evidence>
<dbReference type="Proteomes" id="UP001057753">
    <property type="component" value="Unassembled WGS sequence"/>
</dbReference>
<dbReference type="Gene3D" id="1.10.357.10">
    <property type="entry name" value="Tetracycline Repressor, domain 2"/>
    <property type="match status" value="1"/>
</dbReference>
<dbReference type="RefSeq" id="WP_257823190.1">
    <property type="nucleotide sequence ID" value="NZ_JABXYM010000002.1"/>
</dbReference>